<evidence type="ECO:0000256" key="5">
    <source>
        <dbReference type="PROSITE-ProRule" id="PRU01240"/>
    </source>
</evidence>
<dbReference type="InterPro" id="IPR015500">
    <property type="entry name" value="Peptidase_S8_subtilisin-rel"/>
</dbReference>
<name>A0ABW9KKQ8_9BACT</name>
<dbReference type="PROSITE" id="PS51892">
    <property type="entry name" value="SUBTILASE"/>
    <property type="match status" value="1"/>
</dbReference>
<accession>A0ABW9KKQ8</accession>
<feature type="active site" description="Charge relay system" evidence="5">
    <location>
        <position position="521"/>
    </location>
</feature>
<dbReference type="PANTHER" id="PTHR43806">
    <property type="entry name" value="PEPTIDASE S8"/>
    <property type="match status" value="1"/>
</dbReference>
<keyword evidence="3 5" id="KW-0378">Hydrolase</keyword>
<dbReference type="Proteomes" id="UP001634747">
    <property type="component" value="Unassembled WGS sequence"/>
</dbReference>
<dbReference type="InterPro" id="IPR023827">
    <property type="entry name" value="Peptidase_S8_Asp-AS"/>
</dbReference>
<comment type="caution">
    <text evidence="8">The sequence shown here is derived from an EMBL/GenBank/DDBJ whole genome shotgun (WGS) entry which is preliminary data.</text>
</comment>
<dbReference type="InterPro" id="IPR022398">
    <property type="entry name" value="Peptidase_S8_His-AS"/>
</dbReference>
<proteinExistence type="inferred from homology"/>
<keyword evidence="4 5" id="KW-0720">Serine protease</keyword>
<feature type="domain" description="Peptidase S8/S53" evidence="7">
    <location>
        <begin position="234"/>
        <end position="557"/>
    </location>
</feature>
<dbReference type="EMBL" id="JBJYXY010000001">
    <property type="protein sequence ID" value="MFN2975903.1"/>
    <property type="molecule type" value="Genomic_DNA"/>
</dbReference>
<evidence type="ECO:0000256" key="2">
    <source>
        <dbReference type="ARBA" id="ARBA00022670"/>
    </source>
</evidence>
<comment type="similarity">
    <text evidence="1 5">Belongs to the peptidase S8 family.</text>
</comment>
<keyword evidence="9" id="KW-1185">Reference proteome</keyword>
<dbReference type="SUPFAM" id="SSF52743">
    <property type="entry name" value="Subtilisin-like"/>
    <property type="match status" value="1"/>
</dbReference>
<feature type="active site" description="Charge relay system" evidence="5">
    <location>
        <position position="284"/>
    </location>
</feature>
<dbReference type="PANTHER" id="PTHR43806:SF11">
    <property type="entry name" value="CEREVISIN-RELATED"/>
    <property type="match status" value="1"/>
</dbReference>
<dbReference type="InterPro" id="IPR036852">
    <property type="entry name" value="Peptidase_S8/S53_dom_sf"/>
</dbReference>
<feature type="compositionally biased region" description="Low complexity" evidence="6">
    <location>
        <begin position="145"/>
        <end position="162"/>
    </location>
</feature>
<protein>
    <submittedName>
        <fullName evidence="8">S8 family peptidase</fullName>
    </submittedName>
</protein>
<evidence type="ECO:0000313" key="8">
    <source>
        <dbReference type="EMBL" id="MFN2975903.1"/>
    </source>
</evidence>
<evidence type="ECO:0000313" key="9">
    <source>
        <dbReference type="Proteomes" id="UP001634747"/>
    </source>
</evidence>
<dbReference type="Gene3D" id="3.40.50.200">
    <property type="entry name" value="Peptidase S8/S53 domain"/>
    <property type="match status" value="1"/>
</dbReference>
<dbReference type="PROSITE" id="PS00137">
    <property type="entry name" value="SUBTILASE_HIS"/>
    <property type="match status" value="1"/>
</dbReference>
<feature type="active site" description="Charge relay system" evidence="5">
    <location>
        <position position="243"/>
    </location>
</feature>
<organism evidence="8 9">
    <name type="scientific">Terriglobus aquaticus</name>
    <dbReference type="NCBI Taxonomy" id="940139"/>
    <lineage>
        <taxon>Bacteria</taxon>
        <taxon>Pseudomonadati</taxon>
        <taxon>Acidobacteriota</taxon>
        <taxon>Terriglobia</taxon>
        <taxon>Terriglobales</taxon>
        <taxon>Acidobacteriaceae</taxon>
        <taxon>Terriglobus</taxon>
    </lineage>
</organism>
<dbReference type="RefSeq" id="WP_344687995.1">
    <property type="nucleotide sequence ID" value="NZ_BAABBH010000001.1"/>
</dbReference>
<sequence>MAANLASPFRIMLAQLAVLVIGSLAPQAIRAQAPSLTSPTIPGHYLVLFCSGTAVSDRAQRLRETGASEVTVHPHLGTAAVSASATAMRRIAADPTVAQVLPDVRVYAHALLRSAAVPEQASGSVLVRRSAPVRPVAVDPLQPVAINNSGSGNAAKSGSGTPASGGGSGTASTPAGTQAAGASASSNSGNANTPAPTDTFYQGSPQGWAVRAAGGYGMGVLGGTVTGPWNRTLGSGVRIAVLDSGVDRTHPDIAPNLALNLSEVDSSDDFSPCDDGSPQDQEGHGTWVASLAAGAMGASTGRVVGVAPSATILNIKVLQRMPGTGVTVSAQCQAGQASGLVSWLLKGIDDAVSQHADVIVLSLGSIVDLYTGDGAGLKSAFDQVTHAAANAGVLIVAAAGNDGFDLSNSRYLELPAQARDVLAVTATSNPDCAEDNRTGAACSAGAVTLPYYSNYGAPLQAVAAPGGNYPAGADEAVSGWIRGACSSGVPGTADGAPSDHAHSYGCFNFGHAAYVQAMGTSASAGLAAGAAALLRATHPAWTPAELAAAMRSGTTALKGGSTLLDTNTAMQR</sequence>
<evidence type="ECO:0000256" key="3">
    <source>
        <dbReference type="ARBA" id="ARBA00022801"/>
    </source>
</evidence>
<dbReference type="PROSITE" id="PS00136">
    <property type="entry name" value="SUBTILASE_ASP"/>
    <property type="match status" value="1"/>
</dbReference>
<reference evidence="8 9" key="1">
    <citation type="submission" date="2024-12" db="EMBL/GenBank/DDBJ databases">
        <authorList>
            <person name="Lee Y."/>
        </authorList>
    </citation>
    <scope>NUCLEOTIDE SEQUENCE [LARGE SCALE GENOMIC DNA]</scope>
    <source>
        <strain evidence="8 9">03SUJ4</strain>
    </source>
</reference>
<evidence type="ECO:0000256" key="1">
    <source>
        <dbReference type="ARBA" id="ARBA00011073"/>
    </source>
</evidence>
<dbReference type="PRINTS" id="PR00723">
    <property type="entry name" value="SUBTILISIN"/>
</dbReference>
<evidence type="ECO:0000259" key="7">
    <source>
        <dbReference type="Pfam" id="PF00082"/>
    </source>
</evidence>
<dbReference type="InterPro" id="IPR050131">
    <property type="entry name" value="Peptidase_S8_subtilisin-like"/>
</dbReference>
<dbReference type="Pfam" id="PF00082">
    <property type="entry name" value="Peptidase_S8"/>
    <property type="match status" value="1"/>
</dbReference>
<keyword evidence="2 5" id="KW-0645">Protease</keyword>
<evidence type="ECO:0000256" key="6">
    <source>
        <dbReference type="SAM" id="MobiDB-lite"/>
    </source>
</evidence>
<feature type="compositionally biased region" description="Low complexity" evidence="6">
    <location>
        <begin position="170"/>
        <end position="196"/>
    </location>
</feature>
<feature type="region of interest" description="Disordered" evidence="6">
    <location>
        <begin position="143"/>
        <end position="202"/>
    </location>
</feature>
<evidence type="ECO:0000256" key="4">
    <source>
        <dbReference type="ARBA" id="ARBA00022825"/>
    </source>
</evidence>
<dbReference type="InterPro" id="IPR000209">
    <property type="entry name" value="Peptidase_S8/S53_dom"/>
</dbReference>
<gene>
    <name evidence="8" type="ORF">ACK2TP_09020</name>
</gene>